<dbReference type="Gene3D" id="3.30.70.1060">
    <property type="entry name" value="Dimeric alpha+beta barrel"/>
    <property type="match status" value="1"/>
</dbReference>
<evidence type="ECO:0000313" key="3">
    <source>
        <dbReference type="Proteomes" id="UP000007115"/>
    </source>
</evidence>
<dbReference type="InterPro" id="IPR005545">
    <property type="entry name" value="YCII"/>
</dbReference>
<feature type="domain" description="YCII-related" evidence="1">
    <location>
        <begin position="13"/>
        <end position="99"/>
    </location>
</feature>
<evidence type="ECO:0000259" key="1">
    <source>
        <dbReference type="Pfam" id="PF03795"/>
    </source>
</evidence>
<accession>G9N8L7</accession>
<reference evidence="2 3" key="1">
    <citation type="journal article" date="2011" name="Genome Biol.">
        <title>Comparative genome sequence analysis underscores mycoparasitism as the ancestral life style of Trichoderma.</title>
        <authorList>
            <person name="Kubicek C.P."/>
            <person name="Herrera-Estrella A."/>
            <person name="Seidl-Seiboth V."/>
            <person name="Martinez D.A."/>
            <person name="Druzhinina I.S."/>
            <person name="Thon M."/>
            <person name="Zeilinger S."/>
            <person name="Casas-Flores S."/>
            <person name="Horwitz B.A."/>
            <person name="Mukherjee P.K."/>
            <person name="Mukherjee M."/>
            <person name="Kredics L."/>
            <person name="Alcaraz L.D."/>
            <person name="Aerts A."/>
            <person name="Antal Z."/>
            <person name="Atanasova L."/>
            <person name="Cervantes-Badillo M.G."/>
            <person name="Challacombe J."/>
            <person name="Chertkov O."/>
            <person name="McCluskey K."/>
            <person name="Coulpier F."/>
            <person name="Deshpande N."/>
            <person name="von Doehren H."/>
            <person name="Ebbole D.J."/>
            <person name="Esquivel-Naranjo E.U."/>
            <person name="Fekete E."/>
            <person name="Flipphi M."/>
            <person name="Glaser F."/>
            <person name="Gomez-Rodriguez E.Y."/>
            <person name="Gruber S."/>
            <person name="Han C."/>
            <person name="Henrissat B."/>
            <person name="Hermosa R."/>
            <person name="Hernandez-Onate M."/>
            <person name="Karaffa L."/>
            <person name="Kosti I."/>
            <person name="Le Crom S."/>
            <person name="Lindquist E."/>
            <person name="Lucas S."/>
            <person name="Luebeck M."/>
            <person name="Luebeck P.S."/>
            <person name="Margeot A."/>
            <person name="Metz B."/>
            <person name="Misra M."/>
            <person name="Nevalainen H."/>
            <person name="Omann M."/>
            <person name="Packer N."/>
            <person name="Perrone G."/>
            <person name="Uresti-Rivera E.E."/>
            <person name="Salamov A."/>
            <person name="Schmoll M."/>
            <person name="Seiboth B."/>
            <person name="Shapiro H."/>
            <person name="Sukno S."/>
            <person name="Tamayo-Ramos J.A."/>
            <person name="Tisch D."/>
            <person name="Wiest A."/>
            <person name="Wilkinson H.H."/>
            <person name="Zhang M."/>
            <person name="Coutinho P.M."/>
            <person name="Kenerley C.M."/>
            <person name="Monte E."/>
            <person name="Baker S.E."/>
            <person name="Grigoriev I.V."/>
        </authorList>
    </citation>
    <scope>NUCLEOTIDE SEQUENCE [LARGE SCALE GENOMIC DNA]</scope>
    <source>
        <strain evidence="3">Gv29-8 / FGSC 10586</strain>
    </source>
</reference>
<keyword evidence="3" id="KW-1185">Reference proteome</keyword>
<name>G9N8L7_HYPVG</name>
<dbReference type="SUPFAM" id="SSF54909">
    <property type="entry name" value="Dimeric alpha+beta barrel"/>
    <property type="match status" value="1"/>
</dbReference>
<evidence type="ECO:0000313" key="2">
    <source>
        <dbReference type="EMBL" id="EHK17323.1"/>
    </source>
</evidence>
<organism evidence="2 3">
    <name type="scientific">Hypocrea virens (strain Gv29-8 / FGSC 10586)</name>
    <name type="common">Gliocladium virens</name>
    <name type="synonym">Trichoderma virens</name>
    <dbReference type="NCBI Taxonomy" id="413071"/>
    <lineage>
        <taxon>Eukaryota</taxon>
        <taxon>Fungi</taxon>
        <taxon>Dikarya</taxon>
        <taxon>Ascomycota</taxon>
        <taxon>Pezizomycotina</taxon>
        <taxon>Sordariomycetes</taxon>
        <taxon>Hypocreomycetidae</taxon>
        <taxon>Hypocreales</taxon>
        <taxon>Hypocreaceae</taxon>
        <taxon>Trichoderma</taxon>
    </lineage>
</organism>
<proteinExistence type="predicted"/>
<dbReference type="Pfam" id="PF03795">
    <property type="entry name" value="YCII"/>
    <property type="match status" value="1"/>
</dbReference>
<comment type="caution">
    <text evidence="2">The sequence shown here is derived from an EMBL/GenBank/DDBJ whole genome shotgun (WGS) entry which is preliminary data.</text>
</comment>
<dbReference type="EMBL" id="ABDF02000089">
    <property type="protein sequence ID" value="EHK17323.1"/>
    <property type="molecule type" value="Genomic_DNA"/>
</dbReference>
<dbReference type="InParanoid" id="G9N8L7"/>
<dbReference type="GeneID" id="25789881"/>
<dbReference type="InterPro" id="IPR011008">
    <property type="entry name" value="Dimeric_a/b-barrel"/>
</dbReference>
<dbReference type="VEuPathDB" id="FungiDB:TRIVIDRAFT_195267"/>
<gene>
    <name evidence="2" type="ORF">TRIVIDRAFT_195267</name>
</gene>
<dbReference type="OMA" id="AGFWLWQ"/>
<dbReference type="AlphaFoldDB" id="G9N8L7"/>
<dbReference type="RefSeq" id="XP_013951518.1">
    <property type="nucleotide sequence ID" value="XM_014096043.1"/>
</dbReference>
<dbReference type="PANTHER" id="PTHR35174">
    <property type="entry name" value="BLL7171 PROTEIN-RELATED"/>
    <property type="match status" value="1"/>
</dbReference>
<protein>
    <recommendedName>
        <fullName evidence="1">YCII-related domain-containing protein</fullName>
    </recommendedName>
</protein>
<dbReference type="STRING" id="413071.G9N8L7"/>
<dbReference type="Proteomes" id="UP000007115">
    <property type="component" value="Unassembled WGS sequence"/>
</dbReference>
<sequence>MAEAPPAEIPPEVFESMCKYNEELNEAGILLDAQGLRPTSVDSYRLKYATDSPPEVIPGPFNVSTETHICGWWIVETKDAEEALDWAKKIPMQGGEIVVRRVGCVEELGDGFTKQLRERQTKLRVQMAKRVLELAERDNRSS</sequence>
<dbReference type="HOGENOM" id="CLU_130902_0_0_1"/>
<dbReference type="eggNOG" id="ENOG502SVEE">
    <property type="taxonomic scope" value="Eukaryota"/>
</dbReference>
<dbReference type="OrthoDB" id="3933054at2759"/>